<dbReference type="AlphaFoldDB" id="A0A9P4Y0A0"/>
<keyword evidence="3" id="KW-1185">Reference proteome</keyword>
<dbReference type="RefSeq" id="XP_040775147.1">
    <property type="nucleotide sequence ID" value="XM_040915235.1"/>
</dbReference>
<dbReference type="PANTHER" id="PTHR35910">
    <property type="entry name" value="2EXR DOMAIN-CONTAINING PROTEIN"/>
    <property type="match status" value="1"/>
</dbReference>
<dbReference type="GeneID" id="63832364"/>
<sequence>MASECSSQTEKDTSVPPKQENTFLLFPFLPKELRLQIWELAIPRERLIQIIVRLHQGERYDLAASEPRYTKKNALGNTISGELYCTTVRSVRLLSKFMRVSKEARAAALSVNRIHIPVYLKGDSFTEKTMLYLNPEHDVLHLRADSPVHKTLLDFLWDLKAYDPKGVGLRKLAVDLGAFCDNDLRLLKEPDLPLFRHRTILRETLAQLEQVWFLHLQCHPTNSLLARAARVLRGSADGNLPLPIAGTTASFERLGAGPGVGEDKALEAVNMGSVDPRELLLRWRRFVRAWVPDYEALKTDYRLFIPAWAFDDDNDEEQRNAPHLWREPVGSRGDLPSWATGKEGGWPRPKKGQAFGFWLFPVEAAGEIGESDDLAAMTTRAGFKVNLSHFPRTLAVFTA</sequence>
<evidence type="ECO:0000259" key="1">
    <source>
        <dbReference type="Pfam" id="PF20150"/>
    </source>
</evidence>
<evidence type="ECO:0000313" key="3">
    <source>
        <dbReference type="Proteomes" id="UP000803844"/>
    </source>
</evidence>
<dbReference type="OrthoDB" id="3469466at2759"/>
<feature type="domain" description="2EXR" evidence="1">
    <location>
        <begin position="23"/>
        <end position="140"/>
    </location>
</feature>
<gene>
    <name evidence="2" type="ORF">M406DRAFT_107371</name>
</gene>
<proteinExistence type="predicted"/>
<dbReference type="InterPro" id="IPR045518">
    <property type="entry name" value="2EXR"/>
</dbReference>
<dbReference type="PANTHER" id="PTHR35910:SF6">
    <property type="entry name" value="2EXR DOMAIN-CONTAINING PROTEIN"/>
    <property type="match status" value="1"/>
</dbReference>
<organism evidence="2 3">
    <name type="scientific">Cryphonectria parasitica (strain ATCC 38755 / EP155)</name>
    <dbReference type="NCBI Taxonomy" id="660469"/>
    <lineage>
        <taxon>Eukaryota</taxon>
        <taxon>Fungi</taxon>
        <taxon>Dikarya</taxon>
        <taxon>Ascomycota</taxon>
        <taxon>Pezizomycotina</taxon>
        <taxon>Sordariomycetes</taxon>
        <taxon>Sordariomycetidae</taxon>
        <taxon>Diaporthales</taxon>
        <taxon>Cryphonectriaceae</taxon>
        <taxon>Cryphonectria-Endothia species complex</taxon>
        <taxon>Cryphonectria</taxon>
    </lineage>
</organism>
<evidence type="ECO:0000313" key="2">
    <source>
        <dbReference type="EMBL" id="KAF3764186.1"/>
    </source>
</evidence>
<protein>
    <recommendedName>
        <fullName evidence="1">2EXR domain-containing protein</fullName>
    </recommendedName>
</protein>
<comment type="caution">
    <text evidence="2">The sequence shown here is derived from an EMBL/GenBank/DDBJ whole genome shotgun (WGS) entry which is preliminary data.</text>
</comment>
<dbReference type="Proteomes" id="UP000803844">
    <property type="component" value="Unassembled WGS sequence"/>
</dbReference>
<dbReference type="EMBL" id="MU032348">
    <property type="protein sequence ID" value="KAF3764186.1"/>
    <property type="molecule type" value="Genomic_DNA"/>
</dbReference>
<accession>A0A9P4Y0A0</accession>
<name>A0A9P4Y0A0_CRYP1</name>
<reference evidence="2" key="1">
    <citation type="journal article" date="2020" name="Phytopathology">
        <title>Genome sequence of the chestnut blight fungus Cryphonectria parasitica EP155: A fundamental resource for an archetypical invasive plant pathogen.</title>
        <authorList>
            <person name="Crouch J.A."/>
            <person name="Dawe A."/>
            <person name="Aerts A."/>
            <person name="Barry K."/>
            <person name="Churchill A.C.L."/>
            <person name="Grimwood J."/>
            <person name="Hillman B."/>
            <person name="Milgroom M.G."/>
            <person name="Pangilinan J."/>
            <person name="Smith M."/>
            <person name="Salamov A."/>
            <person name="Schmutz J."/>
            <person name="Yadav J."/>
            <person name="Grigoriev I.V."/>
            <person name="Nuss D."/>
        </authorList>
    </citation>
    <scope>NUCLEOTIDE SEQUENCE</scope>
    <source>
        <strain evidence="2">EP155</strain>
    </source>
</reference>
<dbReference type="Pfam" id="PF20150">
    <property type="entry name" value="2EXR"/>
    <property type="match status" value="1"/>
</dbReference>